<evidence type="ECO:0000256" key="2">
    <source>
        <dbReference type="SAM" id="Phobius"/>
    </source>
</evidence>
<keyword evidence="2" id="KW-0812">Transmembrane</keyword>
<dbReference type="AlphaFoldDB" id="A0A1W7R678"/>
<feature type="chain" id="PRO_5013207383" description="Retrovirus-related env polyprotein from transposon gypsy" evidence="3">
    <location>
        <begin position="18"/>
        <end position="517"/>
    </location>
</feature>
<dbReference type="EMBL" id="GEHC01001100">
    <property type="protein sequence ID" value="JAV46545.1"/>
    <property type="molecule type" value="Transcribed_RNA"/>
</dbReference>
<dbReference type="InterPro" id="IPR009882">
    <property type="entry name" value="Gypsy"/>
</dbReference>
<proteinExistence type="predicted"/>
<accession>A0A1W7R678</accession>
<name>A0A1W7R678_AEDAL</name>
<keyword evidence="2" id="KW-0472">Membrane</keyword>
<dbReference type="VEuPathDB" id="VectorBase:AALF018987"/>
<dbReference type="VEuPathDB" id="VectorBase:AALFPA_071362"/>
<reference evidence="4" key="1">
    <citation type="submission" date="2016-03" db="EMBL/GenBank/DDBJ databases">
        <title>RNAseq analyses of the sensorial organs of adult female Aedes albopictus.</title>
        <authorList>
            <person name="Fabrizio L."/>
            <person name="Ribeiro J.M."/>
            <person name="Arca B."/>
        </authorList>
    </citation>
    <scope>NUCLEOTIDE SEQUENCE</scope>
</reference>
<dbReference type="Pfam" id="PF07253">
    <property type="entry name" value="Gypsy"/>
    <property type="match status" value="1"/>
</dbReference>
<evidence type="ECO:0000313" key="4">
    <source>
        <dbReference type="EMBL" id="JAV46545.1"/>
    </source>
</evidence>
<keyword evidence="2" id="KW-1133">Transmembrane helix</keyword>
<evidence type="ECO:0000256" key="1">
    <source>
        <dbReference type="SAM" id="MobiDB-lite"/>
    </source>
</evidence>
<sequence>MLATLVGIIVLASTMMCQELSIRNLHQDSILMQQLGPCKIQIGNIRIIHPINLTDLELTINQLTNLVYNRNNNNNVLTEISKHKIRELYTNLLQIKPRTHYRRKRWDVIGTTWKWIAGSPDAQDLRIINGTLNELINENNNQYKVNEQISQRIGELTKVINQIVERTQSNQILLNDIDIITTILNIDIINRILTGIQEAILFSKAHITNSKVLSMKEINIIKTMLNNQGVQVDLPDEALNFVTPKIATSKDTLLYIIHVPQLETDESMIIRIFPLTINNSIIEDYPTFVIKHGKQLWTTSKPEDYVQLSTFIRKYEDLCILPLIRGTTTHCNTKVDNETTMQLITNNKLLITNAHNNELSSDCGPDNRKLSGNFIVSFSNCTINFMQKKFTSTEIIDESDTIQGALHNLIVNNHPSFKNDIATINNITLLNRNQLAKVFLQQQSIDIWKWSLLGGMSLSTTLVVIAFIIITFHLRESIHRIARKITKRRKPKAVPRRKDNEPSVEDATSLPPGRVTA</sequence>
<evidence type="ECO:0000256" key="3">
    <source>
        <dbReference type="SAM" id="SignalP"/>
    </source>
</evidence>
<feature type="transmembrane region" description="Helical" evidence="2">
    <location>
        <begin position="450"/>
        <end position="474"/>
    </location>
</feature>
<organism evidence="4">
    <name type="scientific">Aedes albopictus</name>
    <name type="common">Asian tiger mosquito</name>
    <name type="synonym">Stegomyia albopicta</name>
    <dbReference type="NCBI Taxonomy" id="7160"/>
    <lineage>
        <taxon>Eukaryota</taxon>
        <taxon>Metazoa</taxon>
        <taxon>Ecdysozoa</taxon>
        <taxon>Arthropoda</taxon>
        <taxon>Hexapoda</taxon>
        <taxon>Insecta</taxon>
        <taxon>Pterygota</taxon>
        <taxon>Neoptera</taxon>
        <taxon>Endopterygota</taxon>
        <taxon>Diptera</taxon>
        <taxon>Nematocera</taxon>
        <taxon>Culicoidea</taxon>
        <taxon>Culicidae</taxon>
        <taxon>Culicinae</taxon>
        <taxon>Aedini</taxon>
        <taxon>Aedes</taxon>
        <taxon>Stegomyia</taxon>
    </lineage>
</organism>
<dbReference type="VEuPathDB" id="VectorBase:AALC636_015858"/>
<protein>
    <recommendedName>
        <fullName evidence="5">Retrovirus-related env polyprotein from transposon gypsy</fullName>
    </recommendedName>
</protein>
<keyword evidence="3" id="KW-0732">Signal</keyword>
<evidence type="ECO:0008006" key="5">
    <source>
        <dbReference type="Google" id="ProtNLM"/>
    </source>
</evidence>
<feature type="signal peptide" evidence="3">
    <location>
        <begin position="1"/>
        <end position="17"/>
    </location>
</feature>
<feature type="region of interest" description="Disordered" evidence="1">
    <location>
        <begin position="488"/>
        <end position="517"/>
    </location>
</feature>